<dbReference type="PROSITE" id="PS50005">
    <property type="entry name" value="TPR"/>
    <property type="match status" value="1"/>
</dbReference>
<dbReference type="PANTHER" id="PTHR44943">
    <property type="entry name" value="CELLULOSE SYNTHASE OPERON PROTEIN C"/>
    <property type="match status" value="1"/>
</dbReference>
<feature type="signal peptide" evidence="5">
    <location>
        <begin position="1"/>
        <end position="24"/>
    </location>
</feature>
<accession>A0A7D3XTR9</accession>
<name>A0A7D3XTR9_9BACT</name>
<keyword evidence="5" id="KW-0732">Signal</keyword>
<dbReference type="RefSeq" id="WP_173072609.1">
    <property type="nucleotide sequence ID" value="NZ_CP041345.1"/>
</dbReference>
<dbReference type="Pfam" id="PF13181">
    <property type="entry name" value="TPR_8"/>
    <property type="match status" value="1"/>
</dbReference>
<evidence type="ECO:0000256" key="1">
    <source>
        <dbReference type="ARBA" id="ARBA00022737"/>
    </source>
</evidence>
<feature type="coiled-coil region" evidence="4">
    <location>
        <begin position="84"/>
        <end position="114"/>
    </location>
</feature>
<dbReference type="SMART" id="SM00028">
    <property type="entry name" value="TPR"/>
    <property type="match status" value="5"/>
</dbReference>
<evidence type="ECO:0000256" key="3">
    <source>
        <dbReference type="PROSITE-ProRule" id="PRU00339"/>
    </source>
</evidence>
<dbReference type="Proteomes" id="UP000500961">
    <property type="component" value="Chromosome"/>
</dbReference>
<evidence type="ECO:0000256" key="5">
    <source>
        <dbReference type="SAM" id="SignalP"/>
    </source>
</evidence>
<dbReference type="InterPro" id="IPR019734">
    <property type="entry name" value="TPR_rpt"/>
</dbReference>
<dbReference type="InterPro" id="IPR051685">
    <property type="entry name" value="Ycf3/AcsC/BcsC/TPR_MFPF"/>
</dbReference>
<dbReference type="AlphaFoldDB" id="A0A7D3XTR9"/>
<feature type="repeat" description="TPR" evidence="3">
    <location>
        <begin position="125"/>
        <end position="158"/>
    </location>
</feature>
<dbReference type="Pfam" id="PF13414">
    <property type="entry name" value="TPR_11"/>
    <property type="match status" value="1"/>
</dbReference>
<organism evidence="6 7">
    <name type="scientific">Tenuifilum thalassicum</name>
    <dbReference type="NCBI Taxonomy" id="2590900"/>
    <lineage>
        <taxon>Bacteria</taxon>
        <taxon>Pseudomonadati</taxon>
        <taxon>Bacteroidota</taxon>
        <taxon>Bacteroidia</taxon>
        <taxon>Bacteroidales</taxon>
        <taxon>Tenuifilaceae</taxon>
        <taxon>Tenuifilum</taxon>
    </lineage>
</organism>
<evidence type="ECO:0000313" key="6">
    <source>
        <dbReference type="EMBL" id="QKG79091.1"/>
    </source>
</evidence>
<keyword evidence="2 3" id="KW-0802">TPR repeat</keyword>
<evidence type="ECO:0000313" key="7">
    <source>
        <dbReference type="Proteomes" id="UP000500961"/>
    </source>
</evidence>
<evidence type="ECO:0000256" key="2">
    <source>
        <dbReference type="ARBA" id="ARBA00022803"/>
    </source>
</evidence>
<dbReference type="InterPro" id="IPR011990">
    <property type="entry name" value="TPR-like_helical_dom_sf"/>
</dbReference>
<dbReference type="SUPFAM" id="SSF48452">
    <property type="entry name" value="TPR-like"/>
    <property type="match status" value="1"/>
</dbReference>
<gene>
    <name evidence="6" type="ORF">FHG85_02025</name>
</gene>
<evidence type="ECO:0000256" key="4">
    <source>
        <dbReference type="SAM" id="Coils"/>
    </source>
</evidence>
<proteinExistence type="predicted"/>
<keyword evidence="7" id="KW-1185">Reference proteome</keyword>
<protein>
    <submittedName>
        <fullName evidence="6">Tetratricopeptide repeat protein</fullName>
    </submittedName>
</protein>
<dbReference type="Gene3D" id="1.25.40.10">
    <property type="entry name" value="Tetratricopeptide repeat domain"/>
    <property type="match status" value="2"/>
</dbReference>
<sequence length="323" mass="36590">MKKTILLCLLVVTALFGGVNELYAQSVNDAIQAYNEAATNYKQNPEQAIASALSAIQIAEELGEEGDEIKQKAENLVPTIYFQLAMAKYKAKDLQATLDNLEKAEETATKYNNGVVKTRVEKTLPKLYNVMGNRKYKEKKFDEALSNYSKAIKLDSTFIDPYLNSALALEELGNEDEMVKYLDLTIEMGTKYNDLDNVEKAKLKGKAYFLKKADEARNANKLNDVVNLLDMALKYDGNDYDIYRLMTINYHKLGRWNDAIEYGNKALEVIKGTAEDKAEIYYLIAESYHKLNKISEACEAYKNAAFGTFKPNADYQIKQLKCQ</sequence>
<feature type="chain" id="PRO_5029873976" evidence="5">
    <location>
        <begin position="25"/>
        <end position="323"/>
    </location>
</feature>
<dbReference type="EMBL" id="CP041345">
    <property type="protein sequence ID" value="QKG79091.1"/>
    <property type="molecule type" value="Genomic_DNA"/>
</dbReference>
<keyword evidence="4" id="KW-0175">Coiled coil</keyword>
<dbReference type="PANTHER" id="PTHR44943:SF8">
    <property type="entry name" value="TPR REPEAT-CONTAINING PROTEIN MJ0263"/>
    <property type="match status" value="1"/>
</dbReference>
<dbReference type="KEGG" id="ttz:FHG85_02025"/>
<keyword evidence="1" id="KW-0677">Repeat</keyword>
<reference evidence="6 7" key="1">
    <citation type="submission" date="2019-07" db="EMBL/GenBank/DDBJ databases">
        <title>Thalassofilum flectens gen. nov., sp. nov., a novel moderate thermophilic anaerobe from a shallow sea hot spring in Kunashir Island (Russia), representing a new family in the order Bacteroidales, and proposal of Thalassofilacea fam. nov.</title>
        <authorList>
            <person name="Kochetkova T.V."/>
            <person name="Podosokorskaya O.A."/>
            <person name="Novikov A."/>
            <person name="Elcheninov A.G."/>
            <person name="Toshchakov S.V."/>
            <person name="Kublanov I.V."/>
        </authorList>
    </citation>
    <scope>NUCLEOTIDE SEQUENCE [LARGE SCALE GENOMIC DNA]</scope>
    <source>
        <strain evidence="6 7">38-H</strain>
    </source>
</reference>